<name>A0A0E9SE89_ANGAN</name>
<evidence type="ECO:0000313" key="1">
    <source>
        <dbReference type="EMBL" id="JAH39699.1"/>
    </source>
</evidence>
<organism evidence="1">
    <name type="scientific">Anguilla anguilla</name>
    <name type="common">European freshwater eel</name>
    <name type="synonym">Muraena anguilla</name>
    <dbReference type="NCBI Taxonomy" id="7936"/>
    <lineage>
        <taxon>Eukaryota</taxon>
        <taxon>Metazoa</taxon>
        <taxon>Chordata</taxon>
        <taxon>Craniata</taxon>
        <taxon>Vertebrata</taxon>
        <taxon>Euteleostomi</taxon>
        <taxon>Actinopterygii</taxon>
        <taxon>Neopterygii</taxon>
        <taxon>Teleostei</taxon>
        <taxon>Anguilliformes</taxon>
        <taxon>Anguillidae</taxon>
        <taxon>Anguilla</taxon>
    </lineage>
</organism>
<sequence>MLVSFPHSSTGSIATGNSERCFNITGIF</sequence>
<dbReference type="AlphaFoldDB" id="A0A0E9SE89"/>
<dbReference type="EMBL" id="GBXM01068878">
    <property type="protein sequence ID" value="JAH39699.1"/>
    <property type="molecule type" value="Transcribed_RNA"/>
</dbReference>
<reference evidence="1" key="1">
    <citation type="submission" date="2014-11" db="EMBL/GenBank/DDBJ databases">
        <authorList>
            <person name="Amaro Gonzalez C."/>
        </authorList>
    </citation>
    <scope>NUCLEOTIDE SEQUENCE</scope>
</reference>
<proteinExistence type="predicted"/>
<accession>A0A0E9SE89</accession>
<protein>
    <submittedName>
        <fullName evidence="1">Uncharacterized protein</fullName>
    </submittedName>
</protein>
<reference evidence="1" key="2">
    <citation type="journal article" date="2015" name="Fish Shellfish Immunol.">
        <title>Early steps in the European eel (Anguilla anguilla)-Vibrio vulnificus interaction in the gills: Role of the RtxA13 toxin.</title>
        <authorList>
            <person name="Callol A."/>
            <person name="Pajuelo D."/>
            <person name="Ebbesson L."/>
            <person name="Teles M."/>
            <person name="MacKenzie S."/>
            <person name="Amaro C."/>
        </authorList>
    </citation>
    <scope>NUCLEOTIDE SEQUENCE</scope>
</reference>